<keyword evidence="3" id="KW-1185">Reference proteome</keyword>
<name>A0A164WNQ3_9AGAM</name>
<proteinExistence type="predicted"/>
<evidence type="ECO:0000256" key="1">
    <source>
        <dbReference type="SAM" id="SignalP"/>
    </source>
</evidence>
<feature type="chain" id="PRO_5007854173" evidence="1">
    <location>
        <begin position="20"/>
        <end position="208"/>
    </location>
</feature>
<gene>
    <name evidence="2" type="ORF">SISNIDRAFT_464866</name>
</gene>
<dbReference type="Proteomes" id="UP000076722">
    <property type="component" value="Unassembled WGS sequence"/>
</dbReference>
<dbReference type="EMBL" id="KV419402">
    <property type="protein sequence ID" value="KZS95213.1"/>
    <property type="molecule type" value="Genomic_DNA"/>
</dbReference>
<keyword evidence="1" id="KW-0732">Signal</keyword>
<evidence type="ECO:0000313" key="2">
    <source>
        <dbReference type="EMBL" id="KZS95213.1"/>
    </source>
</evidence>
<reference evidence="2 3" key="1">
    <citation type="journal article" date="2016" name="Mol. Biol. Evol.">
        <title>Comparative Genomics of Early-Diverging Mushroom-Forming Fungi Provides Insights into the Origins of Lignocellulose Decay Capabilities.</title>
        <authorList>
            <person name="Nagy L.G."/>
            <person name="Riley R."/>
            <person name="Tritt A."/>
            <person name="Adam C."/>
            <person name="Daum C."/>
            <person name="Floudas D."/>
            <person name="Sun H."/>
            <person name="Yadav J.S."/>
            <person name="Pangilinan J."/>
            <person name="Larsson K.H."/>
            <person name="Matsuura K."/>
            <person name="Barry K."/>
            <person name="Labutti K."/>
            <person name="Kuo R."/>
            <person name="Ohm R.A."/>
            <person name="Bhattacharya S.S."/>
            <person name="Shirouzu T."/>
            <person name="Yoshinaga Y."/>
            <person name="Martin F.M."/>
            <person name="Grigoriev I.V."/>
            <person name="Hibbett D.S."/>
        </authorList>
    </citation>
    <scope>NUCLEOTIDE SEQUENCE [LARGE SCALE GENOMIC DNA]</scope>
    <source>
        <strain evidence="2 3">HHB9708</strain>
    </source>
</reference>
<dbReference type="AlphaFoldDB" id="A0A164WNQ3"/>
<organism evidence="2 3">
    <name type="scientific">Sistotremastrum niveocremeum HHB9708</name>
    <dbReference type="NCBI Taxonomy" id="1314777"/>
    <lineage>
        <taxon>Eukaryota</taxon>
        <taxon>Fungi</taxon>
        <taxon>Dikarya</taxon>
        <taxon>Basidiomycota</taxon>
        <taxon>Agaricomycotina</taxon>
        <taxon>Agaricomycetes</taxon>
        <taxon>Sistotremastrales</taxon>
        <taxon>Sistotremastraceae</taxon>
        <taxon>Sertulicium</taxon>
        <taxon>Sertulicium niveocremeum</taxon>
    </lineage>
</organism>
<accession>A0A164WNQ3</accession>
<sequence length="208" mass="22359">MPSLRTLAILLSLTVVAAAINPSLCANPFITKTELRTVPSGHQINFTSWGCADTSKNTAQRRSPPANPHAPLMKARDLEQRSIQFLRAAAAVLNLARRLPNLDFCASVGYASYVAAEEPIVFVQPGPAGETASFGSCETVFWNEVTTSSNQLCVDDWAALTLDISNDCPGQFAQCQQLLSTGLGDQWILQVTAAEAPLMPPIPPDTEF</sequence>
<feature type="signal peptide" evidence="1">
    <location>
        <begin position="1"/>
        <end position="19"/>
    </location>
</feature>
<evidence type="ECO:0000313" key="3">
    <source>
        <dbReference type="Proteomes" id="UP000076722"/>
    </source>
</evidence>
<protein>
    <submittedName>
        <fullName evidence="2">Uncharacterized protein</fullName>
    </submittedName>
</protein>